<evidence type="ECO:0000313" key="14">
    <source>
        <dbReference type="Proteomes" id="UP001218218"/>
    </source>
</evidence>
<dbReference type="PANTHER" id="PTHR23058:SF0">
    <property type="entry name" value="PEROXISOMAL MEMBRANE PROTEIN PEX14"/>
    <property type="match status" value="1"/>
</dbReference>
<dbReference type="PROSITE" id="PS50913">
    <property type="entry name" value="GRIP"/>
    <property type="match status" value="1"/>
</dbReference>
<evidence type="ECO:0000256" key="4">
    <source>
        <dbReference type="ARBA" id="ARBA00023010"/>
    </source>
</evidence>
<comment type="subcellular location">
    <subcellularLocation>
        <location evidence="9">Peroxisome membrane</location>
    </subcellularLocation>
</comment>
<keyword evidence="6" id="KW-0576">Peroxisome</keyword>
<evidence type="ECO:0000256" key="8">
    <source>
        <dbReference type="ARBA" id="ARBA00029691"/>
    </source>
</evidence>
<accession>A0AAD7F0K7</accession>
<feature type="coiled-coil region" evidence="10">
    <location>
        <begin position="119"/>
        <end position="167"/>
    </location>
</feature>
<evidence type="ECO:0000256" key="11">
    <source>
        <dbReference type="SAM" id="MobiDB-lite"/>
    </source>
</evidence>
<feature type="region of interest" description="Disordered" evidence="11">
    <location>
        <begin position="1026"/>
        <end position="1068"/>
    </location>
</feature>
<feature type="region of interest" description="Disordered" evidence="11">
    <location>
        <begin position="627"/>
        <end position="668"/>
    </location>
</feature>
<dbReference type="GO" id="GO:0005778">
    <property type="term" value="C:peroxisomal membrane"/>
    <property type="evidence" value="ECO:0007669"/>
    <property type="project" value="UniProtKB-SubCell"/>
</dbReference>
<feature type="domain" description="GRIP" evidence="12">
    <location>
        <begin position="1065"/>
        <end position="1113"/>
    </location>
</feature>
<feature type="compositionally biased region" description="Low complexity" evidence="11">
    <location>
        <begin position="310"/>
        <end position="335"/>
    </location>
</feature>
<keyword evidence="3" id="KW-0653">Protein transport</keyword>
<dbReference type="Proteomes" id="UP001218218">
    <property type="component" value="Unassembled WGS sequence"/>
</dbReference>
<protein>
    <recommendedName>
        <fullName evidence="7">Peroxisomal membrane protein PEX14</fullName>
    </recommendedName>
    <alternativeName>
        <fullName evidence="8">Peroxin-14</fullName>
    </alternativeName>
</protein>
<feature type="compositionally biased region" description="Pro residues" evidence="11">
    <location>
        <begin position="430"/>
        <end position="479"/>
    </location>
</feature>
<keyword evidence="10" id="KW-0175">Coiled coil</keyword>
<proteinExistence type="inferred from homology"/>
<evidence type="ECO:0000256" key="1">
    <source>
        <dbReference type="ARBA" id="ARBA00005443"/>
    </source>
</evidence>
<keyword evidence="14" id="KW-1185">Reference proteome</keyword>
<dbReference type="Pfam" id="PF04695">
    <property type="entry name" value="Pex14_N"/>
    <property type="match status" value="1"/>
</dbReference>
<name>A0AAD7F0K7_9AGAR</name>
<dbReference type="AlphaFoldDB" id="A0AAD7F0K7"/>
<dbReference type="InterPro" id="IPR036388">
    <property type="entry name" value="WH-like_DNA-bd_sf"/>
</dbReference>
<dbReference type="InterPro" id="IPR000237">
    <property type="entry name" value="GRIP_dom"/>
</dbReference>
<keyword evidence="5" id="KW-0472">Membrane</keyword>
<evidence type="ECO:0000256" key="2">
    <source>
        <dbReference type="ARBA" id="ARBA00022448"/>
    </source>
</evidence>
<dbReference type="SMART" id="SM00755">
    <property type="entry name" value="Grip"/>
    <property type="match status" value="1"/>
</dbReference>
<dbReference type="Gene3D" id="1.10.220.60">
    <property type="entry name" value="GRIP domain"/>
    <property type="match status" value="1"/>
</dbReference>
<dbReference type="Gene3D" id="1.10.10.10">
    <property type="entry name" value="Winged helix-like DNA-binding domain superfamily/Winged helix DNA-binding domain"/>
    <property type="match status" value="1"/>
</dbReference>
<comment type="similarity">
    <text evidence="1">Belongs to the peroxin-14 family.</text>
</comment>
<dbReference type="GO" id="GO:0016560">
    <property type="term" value="P:protein import into peroxisome matrix, docking"/>
    <property type="evidence" value="ECO:0007669"/>
    <property type="project" value="InterPro"/>
</dbReference>
<feature type="region of interest" description="Disordered" evidence="11">
    <location>
        <begin position="962"/>
        <end position="981"/>
    </location>
</feature>
<evidence type="ECO:0000256" key="7">
    <source>
        <dbReference type="ARBA" id="ARBA00029502"/>
    </source>
</evidence>
<feature type="compositionally biased region" description="Low complexity" evidence="11">
    <location>
        <begin position="283"/>
        <end position="298"/>
    </location>
</feature>
<keyword evidence="4" id="KW-0811">Translocation</keyword>
<dbReference type="InterPro" id="IPR006785">
    <property type="entry name" value="Pex14_N"/>
</dbReference>
<dbReference type="GO" id="GO:1990429">
    <property type="term" value="C:peroxisomal importomer complex"/>
    <property type="evidence" value="ECO:0007669"/>
    <property type="project" value="TreeGrafter"/>
</dbReference>
<gene>
    <name evidence="13" type="ORF">DFH08DRAFT_921563</name>
</gene>
<dbReference type="Pfam" id="PF01465">
    <property type="entry name" value="GRIP"/>
    <property type="match status" value="1"/>
</dbReference>
<evidence type="ECO:0000256" key="10">
    <source>
        <dbReference type="SAM" id="Coils"/>
    </source>
</evidence>
<organism evidence="13 14">
    <name type="scientific">Mycena albidolilacea</name>
    <dbReference type="NCBI Taxonomy" id="1033008"/>
    <lineage>
        <taxon>Eukaryota</taxon>
        <taxon>Fungi</taxon>
        <taxon>Dikarya</taxon>
        <taxon>Basidiomycota</taxon>
        <taxon>Agaricomycotina</taxon>
        <taxon>Agaricomycetes</taxon>
        <taxon>Agaricomycetidae</taxon>
        <taxon>Agaricales</taxon>
        <taxon>Marasmiineae</taxon>
        <taxon>Mycenaceae</taxon>
        <taxon>Mycena</taxon>
    </lineage>
</organism>
<reference evidence="13" key="1">
    <citation type="submission" date="2023-03" db="EMBL/GenBank/DDBJ databases">
        <title>Massive genome expansion in bonnet fungi (Mycena s.s.) driven by repeated elements and novel gene families across ecological guilds.</title>
        <authorList>
            <consortium name="Lawrence Berkeley National Laboratory"/>
            <person name="Harder C.B."/>
            <person name="Miyauchi S."/>
            <person name="Viragh M."/>
            <person name="Kuo A."/>
            <person name="Thoen E."/>
            <person name="Andreopoulos B."/>
            <person name="Lu D."/>
            <person name="Skrede I."/>
            <person name="Drula E."/>
            <person name="Henrissat B."/>
            <person name="Morin E."/>
            <person name="Kohler A."/>
            <person name="Barry K."/>
            <person name="LaButti K."/>
            <person name="Morin E."/>
            <person name="Salamov A."/>
            <person name="Lipzen A."/>
            <person name="Mereny Z."/>
            <person name="Hegedus B."/>
            <person name="Baldrian P."/>
            <person name="Stursova M."/>
            <person name="Weitz H."/>
            <person name="Taylor A."/>
            <person name="Grigoriev I.V."/>
            <person name="Nagy L.G."/>
            <person name="Martin F."/>
            <person name="Kauserud H."/>
        </authorList>
    </citation>
    <scope>NUCLEOTIDE SEQUENCE</scope>
    <source>
        <strain evidence="13">CBHHK002</strain>
    </source>
</reference>
<feature type="compositionally biased region" description="Basic and acidic residues" evidence="11">
    <location>
        <begin position="639"/>
        <end position="668"/>
    </location>
</feature>
<dbReference type="EMBL" id="JARIHO010000005">
    <property type="protein sequence ID" value="KAJ7361658.1"/>
    <property type="molecule type" value="Genomic_DNA"/>
</dbReference>
<evidence type="ECO:0000256" key="3">
    <source>
        <dbReference type="ARBA" id="ARBA00022927"/>
    </source>
</evidence>
<sequence length="1114" mass="123579">MASPEREELVRNAVVFLRDPSSQSSPLAQRIQFLEAKGLNAAEIDLAVRQAAQGSSYAPAYAQTPYPLLPPPPHRWDWRDYFITAVVSGTVTYGAVALFKKYLLPHLEPPTSTAYEADRDALTAQFDAAEALLKEIQAESAAVRVAVQDQKEKIDQTTKNVDAMVQEVREGETKTRDEMREIREEVNSIREMLPKMIERNKDSQTQSLAELQHELKSLKALLLSRGPTIASNSLPTTPLPVLGRPSIPAWQLAGASSSATPDSALASNGKDKENLAAPHPRQSSESAPDARPASPARNRSSDGHSSTGQLAESALSSLRKSLASQRPASPSQSQKSPPPPRAHKMTLEDRLKAATFTIGETSGETTPAASSRVSPVPPPVDKPSEAPETAPKLELTMQHPLSPSSTPLPESRVTSPIELHKPAPILVAPPSEPVPLPSEPDIPPSEPPSEPVPLEPVPTPSETVPSPPEPVPPSQPPSEPVDQVSALEAEVALPHATPDATPDAQGEEAPRINDVDALQERLKLVEQRFSDVSTSFKRLQAEKAAADAVLKELSPLETISDSQALRDFVQNAVLKSEISLEEITRLNGKLATQEDRIEELRDTHRLESTSQSAQIEKLRKQLAESEALLAASQSQGDETSTKQKAEIERLTKEVETSKRMAKEEEEKRVKAISLLKTVRQKLVKAEKERDDIQREVASSKDKDKAEKERDQLEKSKLQSELETVNTEREKAIVGLRTQFDREIASLRDKHEKETAVMRGQFELMALTVKSSHSKEVTTLTSRVSSLEATLTSLTNDKNAFFDQLQLRQAELESAQFHLDSLQSQNTELQYQLRESEERFALLNDDITEVRREQDSRAREPTTSAEDVARLLSAAEAKYESKLADLRKNLNVVEKERNESEAQWSRKLREKVRENDELKQVLGSATKNRELDEGVVEKLKDQIKLLQEEVRLHQVEAAELRSQAVSLEDVESSTKAQETETSAKIHALEQLIEETKSREAQLKTSNKTLREELRKVQSSAALLERQRNPGVGYWTSRESAPPETRTSISSSSDSRNASPAPPAPPKHEEEVNLEYLRNVILQFLEHKEMRPNLVKVLSIILHFTPQETRRLVAKV</sequence>
<evidence type="ECO:0000313" key="13">
    <source>
        <dbReference type="EMBL" id="KAJ7361658.1"/>
    </source>
</evidence>
<feature type="region of interest" description="Disordered" evidence="11">
    <location>
        <begin position="686"/>
        <end position="721"/>
    </location>
</feature>
<feature type="compositionally biased region" description="Low complexity" evidence="11">
    <location>
        <begin position="1040"/>
        <end position="1057"/>
    </location>
</feature>
<dbReference type="InterPro" id="IPR025655">
    <property type="entry name" value="PEX14"/>
</dbReference>
<evidence type="ECO:0000256" key="9">
    <source>
        <dbReference type="ARBA" id="ARBA00046271"/>
    </source>
</evidence>
<dbReference type="PANTHER" id="PTHR23058">
    <property type="entry name" value="PEROXISOMAL MEMBRANE PROTEIN PEX14"/>
    <property type="match status" value="1"/>
</dbReference>
<feature type="compositionally biased region" description="Low complexity" evidence="11">
    <location>
        <begin position="400"/>
        <end position="411"/>
    </location>
</feature>
<evidence type="ECO:0000256" key="6">
    <source>
        <dbReference type="ARBA" id="ARBA00023140"/>
    </source>
</evidence>
<keyword evidence="2" id="KW-0813">Transport</keyword>
<feature type="region of interest" description="Disordered" evidence="11">
    <location>
        <begin position="253"/>
        <end position="508"/>
    </location>
</feature>
<evidence type="ECO:0000259" key="12">
    <source>
        <dbReference type="PROSITE" id="PS50913"/>
    </source>
</evidence>
<evidence type="ECO:0000256" key="5">
    <source>
        <dbReference type="ARBA" id="ARBA00023136"/>
    </source>
</evidence>
<dbReference type="GO" id="GO:0005102">
    <property type="term" value="F:signaling receptor binding"/>
    <property type="evidence" value="ECO:0007669"/>
    <property type="project" value="TreeGrafter"/>
</dbReference>
<comment type="caution">
    <text evidence="13">The sequence shown here is derived from an EMBL/GenBank/DDBJ whole genome shotgun (WGS) entry which is preliminary data.</text>
</comment>